<name>D6Y6P6_THEBD</name>
<accession>D6Y6P6</accession>
<dbReference type="InterPro" id="IPR036388">
    <property type="entry name" value="WH-like_DNA-bd_sf"/>
</dbReference>
<dbReference type="InterPro" id="IPR036390">
    <property type="entry name" value="WH_DNA-bd_sf"/>
</dbReference>
<dbReference type="SUPFAM" id="SSF55781">
    <property type="entry name" value="GAF domain-like"/>
    <property type="match status" value="2"/>
</dbReference>
<dbReference type="Pfam" id="PF01614">
    <property type="entry name" value="IclR_C"/>
    <property type="match status" value="2"/>
</dbReference>
<dbReference type="Pfam" id="PF09339">
    <property type="entry name" value="HTH_IclR"/>
    <property type="match status" value="2"/>
</dbReference>
<dbReference type="AlphaFoldDB" id="D6Y6P6"/>
<evidence type="ECO:0000259" key="8">
    <source>
        <dbReference type="PROSITE" id="PS51077"/>
    </source>
</evidence>
<dbReference type="KEGG" id="tbi:Tbis_2838"/>
<dbReference type="PROSITE" id="PS51078">
    <property type="entry name" value="ICLR_ED"/>
    <property type="match status" value="2"/>
</dbReference>
<proteinExistence type="predicted"/>
<evidence type="ECO:0000256" key="6">
    <source>
        <dbReference type="ARBA" id="ARBA00070406"/>
    </source>
</evidence>
<dbReference type="SUPFAM" id="SSF46785">
    <property type="entry name" value="Winged helix' DNA-binding domain"/>
    <property type="match status" value="2"/>
</dbReference>
<reference evidence="10 11" key="1">
    <citation type="submission" date="2010-01" db="EMBL/GenBank/DDBJ databases">
        <title>The complete genome of Thermobispora bispora DSM 43833.</title>
        <authorList>
            <consortium name="US DOE Joint Genome Institute (JGI-PGF)"/>
            <person name="Lucas S."/>
            <person name="Copeland A."/>
            <person name="Lapidus A."/>
            <person name="Glavina del Rio T."/>
            <person name="Dalin E."/>
            <person name="Tice H."/>
            <person name="Bruce D."/>
            <person name="Goodwin L."/>
            <person name="Pitluck S."/>
            <person name="Kyrpides N."/>
            <person name="Mavromatis K."/>
            <person name="Ivanova N."/>
            <person name="Mikhailova N."/>
            <person name="Chertkov O."/>
            <person name="Brettin T."/>
            <person name="Detter J.C."/>
            <person name="Han C."/>
            <person name="Larimer F."/>
            <person name="Land M."/>
            <person name="Hauser L."/>
            <person name="Markowitz V."/>
            <person name="Cheng J.-F."/>
            <person name="Hugenholtz P."/>
            <person name="Woyke T."/>
            <person name="Wu D."/>
            <person name="Jando M."/>
            <person name="Schneider S."/>
            <person name="Klenk H.-P."/>
            <person name="Eisen J.A."/>
        </authorList>
    </citation>
    <scope>NUCLEOTIDE SEQUENCE [LARGE SCALE GENOMIC DNA]</scope>
    <source>
        <strain evidence="11">ATCC 19993 / DSM 43833 / CBS 139.67 / JCM 10125 / KCTC 9307 / NBRC 14880 / R51</strain>
    </source>
</reference>
<dbReference type="InterPro" id="IPR050707">
    <property type="entry name" value="HTH_MetabolicPath_Reg"/>
</dbReference>
<evidence type="ECO:0000256" key="1">
    <source>
        <dbReference type="ARBA" id="ARBA00022798"/>
    </source>
</evidence>
<organism evidence="10 11">
    <name type="scientific">Thermobispora bispora (strain ATCC 19993 / DSM 43833 / CBS 139.67 / JCM 10125 / KCTC 9307 / NBRC 14880 / R51)</name>
    <dbReference type="NCBI Taxonomy" id="469371"/>
    <lineage>
        <taxon>Bacteria</taxon>
        <taxon>Bacillati</taxon>
        <taxon>Actinomycetota</taxon>
        <taxon>Actinomycetes</taxon>
        <taxon>Streptosporangiales</taxon>
        <taxon>Streptosporangiaceae</taxon>
        <taxon>Thermobispora</taxon>
    </lineage>
</organism>
<dbReference type="GO" id="GO:0003677">
    <property type="term" value="F:DNA binding"/>
    <property type="evidence" value="ECO:0007669"/>
    <property type="project" value="UniProtKB-KW"/>
</dbReference>
<feature type="domain" description="IclR-ED" evidence="9">
    <location>
        <begin position="82"/>
        <end position="273"/>
    </location>
</feature>
<evidence type="ECO:0000256" key="3">
    <source>
        <dbReference type="ARBA" id="ARBA00023125"/>
    </source>
</evidence>
<evidence type="ECO:0000256" key="2">
    <source>
        <dbReference type="ARBA" id="ARBA00023015"/>
    </source>
</evidence>
<dbReference type="eggNOG" id="COG1414">
    <property type="taxonomic scope" value="Bacteria"/>
</dbReference>
<dbReference type="OrthoDB" id="9807558at2"/>
<gene>
    <name evidence="10" type="ordered locus">Tbis_2838</name>
</gene>
<dbReference type="PANTHER" id="PTHR30136:SF34">
    <property type="entry name" value="TRANSCRIPTIONAL REGULATOR"/>
    <property type="match status" value="1"/>
</dbReference>
<evidence type="ECO:0000256" key="4">
    <source>
        <dbReference type="ARBA" id="ARBA00023163"/>
    </source>
</evidence>
<keyword evidence="4" id="KW-0804">Transcription</keyword>
<dbReference type="GO" id="GO:0006071">
    <property type="term" value="P:glycerol metabolic process"/>
    <property type="evidence" value="ECO:0007669"/>
    <property type="project" value="UniProtKB-KW"/>
</dbReference>
<dbReference type="InterPro" id="IPR005471">
    <property type="entry name" value="Tscrpt_reg_IclR_N"/>
</dbReference>
<feature type="region of interest" description="Disordered" evidence="7">
    <location>
        <begin position="266"/>
        <end position="340"/>
    </location>
</feature>
<dbReference type="InterPro" id="IPR029016">
    <property type="entry name" value="GAF-like_dom_sf"/>
</dbReference>
<protein>
    <recommendedName>
        <fullName evidence="6">Glycerol operon regulatory protein</fullName>
    </recommendedName>
</protein>
<dbReference type="RefSeq" id="WP_013133070.1">
    <property type="nucleotide sequence ID" value="NC_014165.1"/>
</dbReference>
<dbReference type="HOGENOM" id="CLU_519641_0_0_11"/>
<dbReference type="STRING" id="469371.Tbis_2838"/>
<evidence type="ECO:0000313" key="11">
    <source>
        <dbReference type="Proteomes" id="UP000006640"/>
    </source>
</evidence>
<evidence type="ECO:0000256" key="7">
    <source>
        <dbReference type="SAM" id="MobiDB-lite"/>
    </source>
</evidence>
<dbReference type="SMART" id="SM00346">
    <property type="entry name" value="HTH_ICLR"/>
    <property type="match status" value="2"/>
</dbReference>
<feature type="domain" description="HTH iclR-type" evidence="8">
    <location>
        <begin position="346"/>
        <end position="406"/>
    </location>
</feature>
<keyword evidence="2" id="KW-0805">Transcription regulation</keyword>
<dbReference type="NCBIfam" id="TIGR02431">
    <property type="entry name" value="pcaR_pcaU"/>
    <property type="match status" value="1"/>
</dbReference>
<keyword evidence="11" id="KW-1185">Reference proteome</keyword>
<sequence length="601" mass="63347">MDGTGGTPSAALAEDPPEEAVGPLIRGLAVIRHLTLTGGRRVVSELVRETGLARSTVDRILGTLARLGYARLGEREVALAPPLMELGNAYLAASRIPALLGPIADRLAEELDESVSIAVPDRDGVRFVHQMPRRRTMSVTFHVGDLLPAESAAPGALFAAHWSPADWERWRARVAEDPGYASFPVLPDGTARGAGTFAARAERARADGWSVDDQQIEPGLIAVAVPVRDPDGRPLCALSVVSHTSRHTAGSLRDAVLGRMRETAAAMERALASPSGAPGGATPAGVDEAGGPAAGAPSATPSGASAETPADAPADPATGASAETAAGAAGQREPGAEDRATGPEYIESFARGLRVLTAFGARTEAVSLTELAELTGLPRATVRRALITLTHLGYVAAEGRLFRLTPRVLDLGFPCLARLTLSRIALPHLAWLSAQVNDSASMAVLAGDEIQYVARVPTVRIMSVDITVGTRFPAYATSMGRVLLAGLPREERDAILARTDLRPFTRRTITGRARLAAVLDRTARDGYALVDQELEDGLRSIAVPVRDRAGRVVAAVNVSSHAARRTAEQAREAVLPLLRRAAARIEHDYHIATRFARIPVA</sequence>
<dbReference type="GO" id="GO:0045892">
    <property type="term" value="P:negative regulation of DNA-templated transcription"/>
    <property type="evidence" value="ECO:0007669"/>
    <property type="project" value="TreeGrafter"/>
</dbReference>
<feature type="domain" description="IclR-ED" evidence="9">
    <location>
        <begin position="407"/>
        <end position="591"/>
    </location>
</feature>
<keyword evidence="1" id="KW-0319">Glycerol metabolism</keyword>
<dbReference type="EMBL" id="CP001874">
    <property type="protein sequence ID" value="ADG89537.1"/>
    <property type="molecule type" value="Genomic_DNA"/>
</dbReference>
<dbReference type="PANTHER" id="PTHR30136">
    <property type="entry name" value="HELIX-TURN-HELIX TRANSCRIPTIONAL REGULATOR, ICLR FAMILY"/>
    <property type="match status" value="1"/>
</dbReference>
<evidence type="ECO:0000313" key="10">
    <source>
        <dbReference type="EMBL" id="ADG89537.1"/>
    </source>
</evidence>
<keyword evidence="3" id="KW-0238">DNA-binding</keyword>
<dbReference type="Gene3D" id="1.10.10.10">
    <property type="entry name" value="Winged helix-like DNA-binding domain superfamily/Winged helix DNA-binding domain"/>
    <property type="match status" value="2"/>
</dbReference>
<comment type="function">
    <text evidence="5">May be an activator protein for the gylABX operon.</text>
</comment>
<dbReference type="FunFam" id="1.10.10.10:FF:000056">
    <property type="entry name" value="IclR family transcriptional regulator"/>
    <property type="match status" value="1"/>
</dbReference>
<dbReference type="InterPro" id="IPR014757">
    <property type="entry name" value="Tscrpt_reg_IclR_C"/>
</dbReference>
<dbReference type="Gene3D" id="3.30.450.40">
    <property type="match status" value="2"/>
</dbReference>
<dbReference type="Proteomes" id="UP000006640">
    <property type="component" value="Chromosome"/>
</dbReference>
<feature type="compositionally biased region" description="Low complexity" evidence="7">
    <location>
        <begin position="266"/>
        <end position="330"/>
    </location>
</feature>
<evidence type="ECO:0000259" key="9">
    <source>
        <dbReference type="PROSITE" id="PS51078"/>
    </source>
</evidence>
<dbReference type="GO" id="GO:0045893">
    <property type="term" value="P:positive regulation of DNA-templated transcription"/>
    <property type="evidence" value="ECO:0007669"/>
    <property type="project" value="InterPro"/>
</dbReference>
<dbReference type="GO" id="GO:0046278">
    <property type="term" value="P:3,4-dihydroxybenzoate metabolic process"/>
    <property type="evidence" value="ECO:0007669"/>
    <property type="project" value="InterPro"/>
</dbReference>
<dbReference type="GO" id="GO:0003700">
    <property type="term" value="F:DNA-binding transcription factor activity"/>
    <property type="evidence" value="ECO:0007669"/>
    <property type="project" value="TreeGrafter"/>
</dbReference>
<dbReference type="InterPro" id="IPR012794">
    <property type="entry name" value="PcaR_PcaU"/>
</dbReference>
<evidence type="ECO:0000256" key="5">
    <source>
        <dbReference type="ARBA" id="ARBA00058938"/>
    </source>
</evidence>
<dbReference type="PROSITE" id="PS51077">
    <property type="entry name" value="HTH_ICLR"/>
    <property type="match status" value="1"/>
</dbReference>